<dbReference type="EMBL" id="CAMXCT010000247">
    <property type="protein sequence ID" value="CAI3976124.1"/>
    <property type="molecule type" value="Genomic_DNA"/>
</dbReference>
<evidence type="ECO:0000313" key="2">
    <source>
        <dbReference type="EMBL" id="CAL1129499.1"/>
    </source>
</evidence>
<reference evidence="2" key="2">
    <citation type="submission" date="2024-04" db="EMBL/GenBank/DDBJ databases">
        <authorList>
            <person name="Chen Y."/>
            <person name="Shah S."/>
            <person name="Dougan E. K."/>
            <person name="Thang M."/>
            <person name="Chan C."/>
        </authorList>
    </citation>
    <scope>NUCLEOTIDE SEQUENCE [LARGE SCALE GENOMIC DNA]</scope>
</reference>
<dbReference type="Proteomes" id="UP001152797">
    <property type="component" value="Unassembled WGS sequence"/>
</dbReference>
<keyword evidence="3" id="KW-1185">Reference proteome</keyword>
<reference evidence="1" key="1">
    <citation type="submission" date="2022-10" db="EMBL/GenBank/DDBJ databases">
        <authorList>
            <person name="Chen Y."/>
            <person name="Dougan E. K."/>
            <person name="Chan C."/>
            <person name="Rhodes N."/>
            <person name="Thang M."/>
        </authorList>
    </citation>
    <scope>NUCLEOTIDE SEQUENCE</scope>
</reference>
<comment type="caution">
    <text evidence="1">The sequence shown here is derived from an EMBL/GenBank/DDBJ whole genome shotgun (WGS) entry which is preliminary data.</text>
</comment>
<dbReference type="EMBL" id="CAMXCT030000247">
    <property type="protein sequence ID" value="CAL4763436.1"/>
    <property type="molecule type" value="Genomic_DNA"/>
</dbReference>
<proteinExistence type="predicted"/>
<organism evidence="1">
    <name type="scientific">Cladocopium goreaui</name>
    <dbReference type="NCBI Taxonomy" id="2562237"/>
    <lineage>
        <taxon>Eukaryota</taxon>
        <taxon>Sar</taxon>
        <taxon>Alveolata</taxon>
        <taxon>Dinophyceae</taxon>
        <taxon>Suessiales</taxon>
        <taxon>Symbiodiniaceae</taxon>
        <taxon>Cladocopium</taxon>
    </lineage>
</organism>
<evidence type="ECO:0000313" key="1">
    <source>
        <dbReference type="EMBL" id="CAI3976124.1"/>
    </source>
</evidence>
<protein>
    <submittedName>
        <fullName evidence="1">Uncharacterized protein</fullName>
    </submittedName>
</protein>
<sequence>MAKGSEFESVQKYLEEVKYERLCVSCWAQVLIDRLLLDELSSARLLMVSKDCRCEQLSIAAKEEDRKRQLGLR</sequence>
<dbReference type="AlphaFoldDB" id="A0A9P1BMN0"/>
<name>A0A9P1BMN0_9DINO</name>
<gene>
    <name evidence="1" type="ORF">C1SCF055_LOCUS4377</name>
</gene>
<evidence type="ECO:0000313" key="3">
    <source>
        <dbReference type="Proteomes" id="UP001152797"/>
    </source>
</evidence>
<dbReference type="EMBL" id="CAMXCT020000247">
    <property type="protein sequence ID" value="CAL1129499.1"/>
    <property type="molecule type" value="Genomic_DNA"/>
</dbReference>
<accession>A0A9P1BMN0</accession>